<dbReference type="OrthoDB" id="547031at2759"/>
<evidence type="ECO:0000256" key="2">
    <source>
        <dbReference type="ARBA" id="ARBA00004496"/>
    </source>
</evidence>
<dbReference type="PANTHER" id="PTHR12786:SF1">
    <property type="entry name" value="SPLICING REGULATOR SDE2"/>
    <property type="match status" value="1"/>
</dbReference>
<keyword evidence="6" id="KW-0508">mRNA splicing</keyword>
<dbReference type="InterPro" id="IPR029071">
    <property type="entry name" value="Ubiquitin-like_domsf"/>
</dbReference>
<evidence type="ECO:0000313" key="12">
    <source>
        <dbReference type="Proteomes" id="UP000193920"/>
    </source>
</evidence>
<dbReference type="Pfam" id="PF22782">
    <property type="entry name" value="SDE2"/>
    <property type="match status" value="1"/>
</dbReference>
<evidence type="ECO:0000256" key="7">
    <source>
        <dbReference type="ARBA" id="ARBA00023242"/>
    </source>
</evidence>
<accession>A0A1Y2C869</accession>
<protein>
    <recommendedName>
        <fullName evidence="10">Ubiquitin-like domain-containing protein</fullName>
    </recommendedName>
</protein>
<feature type="compositionally biased region" description="Acidic residues" evidence="9">
    <location>
        <begin position="213"/>
        <end position="230"/>
    </location>
</feature>
<evidence type="ECO:0000256" key="5">
    <source>
        <dbReference type="ARBA" id="ARBA00022664"/>
    </source>
</evidence>
<evidence type="ECO:0000256" key="3">
    <source>
        <dbReference type="ARBA" id="ARBA00008726"/>
    </source>
</evidence>
<dbReference type="PROSITE" id="PS50053">
    <property type="entry name" value="UBIQUITIN_2"/>
    <property type="match status" value="1"/>
</dbReference>
<keyword evidence="7" id="KW-0539">Nucleus</keyword>
<dbReference type="Proteomes" id="UP000193920">
    <property type="component" value="Unassembled WGS sequence"/>
</dbReference>
<evidence type="ECO:0000256" key="8">
    <source>
        <dbReference type="ARBA" id="ARBA00023306"/>
    </source>
</evidence>
<comment type="caution">
    <text evidence="11">The sequence shown here is derived from an EMBL/GenBank/DDBJ whole genome shotgun (WGS) entry which is preliminary data.</text>
</comment>
<comment type="subcellular location">
    <subcellularLocation>
        <location evidence="2">Cytoplasm</location>
    </subcellularLocation>
    <subcellularLocation>
        <location evidence="1">Nucleus</location>
    </subcellularLocation>
</comment>
<feature type="domain" description="Ubiquitin-like" evidence="10">
    <location>
        <begin position="1"/>
        <end position="61"/>
    </location>
</feature>
<evidence type="ECO:0000256" key="1">
    <source>
        <dbReference type="ARBA" id="ARBA00004123"/>
    </source>
</evidence>
<dbReference type="SUPFAM" id="SSF54236">
    <property type="entry name" value="Ubiquitin-like"/>
    <property type="match status" value="1"/>
</dbReference>
<dbReference type="Gene3D" id="3.10.20.90">
    <property type="entry name" value="Phosphatidylinositol 3-kinase Catalytic Subunit, Chain A, domain 1"/>
    <property type="match status" value="1"/>
</dbReference>
<dbReference type="CDD" id="cd17039">
    <property type="entry name" value="Ubl_ubiquitin_like"/>
    <property type="match status" value="1"/>
</dbReference>
<dbReference type="InterPro" id="IPR000626">
    <property type="entry name" value="Ubiquitin-like_dom"/>
</dbReference>
<keyword evidence="4" id="KW-0963">Cytoplasm</keyword>
<evidence type="ECO:0000259" key="10">
    <source>
        <dbReference type="PROSITE" id="PS50053"/>
    </source>
</evidence>
<keyword evidence="12" id="KW-1185">Reference proteome</keyword>
<dbReference type="GO" id="GO:0005737">
    <property type="term" value="C:cytoplasm"/>
    <property type="evidence" value="ECO:0007669"/>
    <property type="project" value="UniProtKB-SubCell"/>
</dbReference>
<proteinExistence type="inferred from homology"/>
<dbReference type="PANTHER" id="PTHR12786">
    <property type="entry name" value="SPLICING FACTOR SF3A-RELATED"/>
    <property type="match status" value="1"/>
</dbReference>
<dbReference type="GO" id="GO:0005634">
    <property type="term" value="C:nucleus"/>
    <property type="evidence" value="ECO:0007669"/>
    <property type="project" value="UniProtKB-SubCell"/>
</dbReference>
<dbReference type="EMBL" id="MCOG01000117">
    <property type="protein sequence ID" value="ORY43233.1"/>
    <property type="molecule type" value="Genomic_DNA"/>
</dbReference>
<sequence length="258" mass="29181">MSFILNLIGNLKPICINVKNSPIQTIGDLKQYVEEIYGISKDEQKISTYSGKYLKNEDNLKASIGMNHDFQITNLSVSVLGGKGGFGSMLRAQGGKMSSKKTTNVESCRDLQGRRLKTINDATKLVEYLNKESERKRKRKEEIDKKIEEGLQVHTKKRHRFDDMEYFENHDKIMENIKGAVAQACSKGIKKDKGKGKEKEKEIKSLGIWDDLNEYDLSESDEEEEEEDSDNGSTSSSSQKADIPTSSNKNLKENSNKK</sequence>
<dbReference type="AlphaFoldDB" id="A0A1Y2C869"/>
<dbReference type="InterPro" id="IPR053822">
    <property type="entry name" value="SDE2-like_dom"/>
</dbReference>
<reference evidence="11 12" key="1">
    <citation type="submission" date="2016-08" db="EMBL/GenBank/DDBJ databases">
        <title>A Parts List for Fungal Cellulosomes Revealed by Comparative Genomics.</title>
        <authorList>
            <consortium name="DOE Joint Genome Institute"/>
            <person name="Haitjema C.H."/>
            <person name="Gilmore S.P."/>
            <person name="Henske J.K."/>
            <person name="Solomon K.V."/>
            <person name="De Groot R."/>
            <person name="Kuo A."/>
            <person name="Mondo S.J."/>
            <person name="Salamov A.A."/>
            <person name="Labutti K."/>
            <person name="Zhao Z."/>
            <person name="Chiniquy J."/>
            <person name="Barry K."/>
            <person name="Brewer H.M."/>
            <person name="Purvine S.O."/>
            <person name="Wright A.T."/>
            <person name="Boxma B."/>
            <person name="Van Alen T."/>
            <person name="Hackstein J.H."/>
            <person name="Baker S.E."/>
            <person name="Grigoriev I.V."/>
            <person name="O'Malley M.A."/>
        </authorList>
    </citation>
    <scope>NUCLEOTIDE SEQUENCE [LARGE SCALE GENOMIC DNA]</scope>
    <source>
        <strain evidence="11 12">G1</strain>
    </source>
</reference>
<dbReference type="InterPro" id="IPR051421">
    <property type="entry name" value="RNA_Proc_DNA_Dmg_Regulator"/>
</dbReference>
<dbReference type="STRING" id="1754190.A0A1Y2C869"/>
<feature type="region of interest" description="Disordered" evidence="9">
    <location>
        <begin position="213"/>
        <end position="258"/>
    </location>
</feature>
<keyword evidence="5" id="KW-0507">mRNA processing</keyword>
<evidence type="ECO:0000256" key="9">
    <source>
        <dbReference type="SAM" id="MobiDB-lite"/>
    </source>
</evidence>
<evidence type="ECO:0000256" key="6">
    <source>
        <dbReference type="ARBA" id="ARBA00023187"/>
    </source>
</evidence>
<organism evidence="11 12">
    <name type="scientific">Neocallimastix californiae</name>
    <dbReference type="NCBI Taxonomy" id="1754190"/>
    <lineage>
        <taxon>Eukaryota</taxon>
        <taxon>Fungi</taxon>
        <taxon>Fungi incertae sedis</taxon>
        <taxon>Chytridiomycota</taxon>
        <taxon>Chytridiomycota incertae sedis</taxon>
        <taxon>Neocallimastigomycetes</taxon>
        <taxon>Neocallimastigales</taxon>
        <taxon>Neocallimastigaceae</taxon>
        <taxon>Neocallimastix</taxon>
    </lineage>
</organism>
<dbReference type="GO" id="GO:0006397">
    <property type="term" value="P:mRNA processing"/>
    <property type="evidence" value="ECO:0007669"/>
    <property type="project" value="UniProtKB-KW"/>
</dbReference>
<evidence type="ECO:0000313" key="11">
    <source>
        <dbReference type="EMBL" id="ORY43233.1"/>
    </source>
</evidence>
<keyword evidence="8" id="KW-0131">Cell cycle</keyword>
<gene>
    <name evidence="11" type="ORF">LY90DRAFT_458185</name>
</gene>
<evidence type="ECO:0000256" key="4">
    <source>
        <dbReference type="ARBA" id="ARBA00022490"/>
    </source>
</evidence>
<name>A0A1Y2C869_9FUNG</name>
<comment type="similarity">
    <text evidence="3">Belongs to the SDE2 family.</text>
</comment>
<dbReference type="GO" id="GO:0008380">
    <property type="term" value="P:RNA splicing"/>
    <property type="evidence" value="ECO:0007669"/>
    <property type="project" value="UniProtKB-KW"/>
</dbReference>